<organism evidence="2 3">
    <name type="scientific">Pantoea latae</name>
    <dbReference type="NCBI Taxonomy" id="1964541"/>
    <lineage>
        <taxon>Bacteria</taxon>
        <taxon>Pseudomonadati</taxon>
        <taxon>Pseudomonadota</taxon>
        <taxon>Gammaproteobacteria</taxon>
        <taxon>Enterobacterales</taxon>
        <taxon>Erwiniaceae</taxon>
        <taxon>Pantoea</taxon>
    </lineage>
</organism>
<evidence type="ECO:0000313" key="2">
    <source>
        <dbReference type="EMBL" id="OQP33181.1"/>
    </source>
</evidence>
<dbReference type="RefSeq" id="WP_081139434.1">
    <property type="nucleotide sequence ID" value="NZ_MWUE01000017.1"/>
</dbReference>
<dbReference type="InterPro" id="IPR050744">
    <property type="entry name" value="AI-2_Isomerase_LsrG"/>
</dbReference>
<dbReference type="GO" id="GO:0004497">
    <property type="term" value="F:monooxygenase activity"/>
    <property type="evidence" value="ECO:0007669"/>
    <property type="project" value="UniProtKB-KW"/>
</dbReference>
<proteinExistence type="predicted"/>
<dbReference type="AlphaFoldDB" id="A0A1V9DH32"/>
<dbReference type="InterPro" id="IPR007138">
    <property type="entry name" value="ABM_dom"/>
</dbReference>
<dbReference type="Pfam" id="PF03992">
    <property type="entry name" value="ABM"/>
    <property type="match status" value="1"/>
</dbReference>
<dbReference type="PROSITE" id="PS51725">
    <property type="entry name" value="ABM"/>
    <property type="match status" value="1"/>
</dbReference>
<dbReference type="InterPro" id="IPR011008">
    <property type="entry name" value="Dimeric_a/b-barrel"/>
</dbReference>
<dbReference type="PANTHER" id="PTHR33336:SF15">
    <property type="entry name" value="ABM DOMAIN-CONTAINING PROTEIN"/>
    <property type="match status" value="1"/>
</dbReference>
<accession>A0A1V9DH32</accession>
<comment type="caution">
    <text evidence="2">The sequence shown here is derived from an EMBL/GenBank/DDBJ whole genome shotgun (WGS) entry which is preliminary data.</text>
</comment>
<dbReference type="Gene3D" id="3.30.70.100">
    <property type="match status" value="1"/>
</dbReference>
<keyword evidence="3" id="KW-1185">Reference proteome</keyword>
<keyword evidence="2" id="KW-0503">Monooxygenase</keyword>
<evidence type="ECO:0000259" key="1">
    <source>
        <dbReference type="PROSITE" id="PS51725"/>
    </source>
</evidence>
<dbReference type="EMBL" id="MWUE01000017">
    <property type="protein sequence ID" value="OQP33181.1"/>
    <property type="molecule type" value="Genomic_DNA"/>
</dbReference>
<dbReference type="PANTHER" id="PTHR33336">
    <property type="entry name" value="QUINOL MONOOXYGENASE YGIN-RELATED"/>
    <property type="match status" value="1"/>
</dbReference>
<dbReference type="SUPFAM" id="SSF54909">
    <property type="entry name" value="Dimeric alpha+beta barrel"/>
    <property type="match status" value="1"/>
</dbReference>
<evidence type="ECO:0000313" key="3">
    <source>
        <dbReference type="Proteomes" id="UP000192769"/>
    </source>
</evidence>
<reference evidence="2 3" key="1">
    <citation type="submission" date="2017-02" db="EMBL/GenBank/DDBJ databases">
        <title>Whole genome shotgun sequence of Pantoea agglomerans strain AS1 isolated from a cycad, Zamia floridana in Central Florida, USA.</title>
        <authorList>
            <person name="Lata P."/>
            <person name="Govindarajan S."/>
            <person name="Qi F."/>
            <person name="Li J.-L."/>
            <person name="Maurya S.K."/>
            <person name="Sahoo M.K."/>
        </authorList>
    </citation>
    <scope>NUCLEOTIDE SEQUENCE [LARGE SCALE GENOMIC DNA]</scope>
    <source>
        <strain evidence="2 3">AS1</strain>
    </source>
</reference>
<protein>
    <submittedName>
        <fullName evidence="2">Antibiotic biosynthesis monooxygenase</fullName>
    </submittedName>
</protein>
<dbReference type="Proteomes" id="UP000192769">
    <property type="component" value="Unassembled WGS sequence"/>
</dbReference>
<name>A0A1V9DH32_9GAMM</name>
<dbReference type="OrthoDB" id="9812192at2"/>
<sequence length="99" mass="11079">MTVPVVAIFIAKPGSESELEALFRGVIDTTLQEEGCISYQLNRDTDNPRRFVWTEEWQSQALLDQHIRAAHIVTLFDAIKPLIERSDVIVLEKAAGGQA</sequence>
<gene>
    <name evidence="2" type="ORF">B2J69_11530</name>
</gene>
<feature type="domain" description="ABM" evidence="1">
    <location>
        <begin position="3"/>
        <end position="91"/>
    </location>
</feature>
<keyword evidence="2" id="KW-0560">Oxidoreductase</keyword>